<comment type="caution">
    <text evidence="1">The sequence shown here is derived from an EMBL/GenBank/DDBJ whole genome shotgun (WGS) entry which is preliminary data.</text>
</comment>
<dbReference type="Proteomes" id="UP000574931">
    <property type="component" value="Unassembled WGS sequence"/>
</dbReference>
<dbReference type="AlphaFoldDB" id="A0A849KWR4"/>
<organism evidence="1 2">
    <name type="scientific">Ochrobactrum soli</name>
    <dbReference type="NCBI Taxonomy" id="2448455"/>
    <lineage>
        <taxon>Bacteria</taxon>
        <taxon>Pseudomonadati</taxon>
        <taxon>Pseudomonadota</taxon>
        <taxon>Alphaproteobacteria</taxon>
        <taxon>Hyphomicrobiales</taxon>
        <taxon>Brucellaceae</taxon>
        <taxon>Brucella/Ochrobactrum group</taxon>
        <taxon>Ochrobactrum</taxon>
    </lineage>
</organism>
<sequence length="452" mass="51021">MTSAMWELRNAIWAAPGYIDRDDKKRFRWLSEGNEQQRTVLMEALGYGHPLRGKAIRCGRIEDPDTNYMQRCSIPLCPRCFMTERSKQIKQATRQRFVGVPNEQLAFATILLPMATMLSDVSDIIDTEKTRMRNMVSLKRRKDSRWDNFEILGWWETDRMTYSDFEGMGRNSQIALEQLGIPLVWSDTTTIWRPHLHAIVRLDQLSVSEVADAFRNNGYGAAYQVNIKPFTASQRVGLNIKSVIQYALKFRIEADFKAADSNCSSGKYDLANRKWWPAEDVKTYAEWLCEKNSGFQSLRFSLGVKGKRASAGVANSASNDLSAKLGTSQMQVIADDDLDGIELVEEAFDDRFDQTDAVEVDDGFLDEYSAHGICVEDEGVINWGSSVNDIRYKNPYTDTNWTDAGTDIPPSDGTRINQTPRYAGNVVSLAKRLRSIGVLGRANGDQRGGTTH</sequence>
<gene>
    <name evidence="1" type="ORF">HKX02_15940</name>
</gene>
<dbReference type="EMBL" id="JABFCY010000010">
    <property type="protein sequence ID" value="NNU61726.1"/>
    <property type="molecule type" value="Genomic_DNA"/>
</dbReference>
<reference evidence="1 2" key="1">
    <citation type="submission" date="2020-05" db="EMBL/GenBank/DDBJ databases">
        <title>Draft Genome Sequence of Ochrobactrum soli Isolated from Stable Fly Gut.</title>
        <authorList>
            <person name="Pileggi M.T."/>
            <person name="Vazhakkala L.J."/>
            <person name="Wong C.N."/>
        </authorList>
    </citation>
    <scope>NUCLEOTIDE SEQUENCE [LARGE SCALE GENOMIC DNA]</scope>
    <source>
        <strain evidence="1 2">MTP-C0764</strain>
    </source>
</reference>
<name>A0A849KWR4_9HYPH</name>
<protein>
    <recommendedName>
        <fullName evidence="3">Replication protein</fullName>
    </recommendedName>
</protein>
<dbReference type="RefSeq" id="WP_171318499.1">
    <property type="nucleotide sequence ID" value="NZ_JABFCY010000010.1"/>
</dbReference>
<proteinExistence type="predicted"/>
<evidence type="ECO:0000313" key="2">
    <source>
        <dbReference type="Proteomes" id="UP000574931"/>
    </source>
</evidence>
<keyword evidence="2" id="KW-1185">Reference proteome</keyword>
<evidence type="ECO:0008006" key="3">
    <source>
        <dbReference type="Google" id="ProtNLM"/>
    </source>
</evidence>
<evidence type="ECO:0000313" key="1">
    <source>
        <dbReference type="EMBL" id="NNU61726.1"/>
    </source>
</evidence>
<accession>A0A849KWR4</accession>